<dbReference type="NCBIfam" id="TIGR01777">
    <property type="entry name" value="yfcH"/>
    <property type="match status" value="1"/>
</dbReference>
<dbReference type="Pfam" id="PF01370">
    <property type="entry name" value="Epimerase"/>
    <property type="match status" value="1"/>
</dbReference>
<dbReference type="PANTHER" id="PTHR11092:SF0">
    <property type="entry name" value="EPIMERASE FAMILY PROTEIN SDR39U1"/>
    <property type="match status" value="1"/>
</dbReference>
<dbReference type="InterPro" id="IPR010099">
    <property type="entry name" value="SDR39U1"/>
</dbReference>
<comment type="similarity">
    <text evidence="1">Belongs to the NAD(P)-dependent epimerase/dehydratase family. SDR39U1 subfamily.</text>
</comment>
<name>A0A512CYS1_9MICO</name>
<dbReference type="SUPFAM" id="SSF51735">
    <property type="entry name" value="NAD(P)-binding Rossmann-fold domains"/>
    <property type="match status" value="1"/>
</dbReference>
<evidence type="ECO:0000256" key="1">
    <source>
        <dbReference type="ARBA" id="ARBA00009353"/>
    </source>
</evidence>
<feature type="domain" description="NAD-dependent epimerase/dehydratase" evidence="2">
    <location>
        <begin position="5"/>
        <end position="134"/>
    </location>
</feature>
<proteinExistence type="inferred from homology"/>
<dbReference type="PANTHER" id="PTHR11092">
    <property type="entry name" value="SUGAR NUCLEOTIDE EPIMERASE RELATED"/>
    <property type="match status" value="1"/>
</dbReference>
<dbReference type="OrthoDB" id="9801773at2"/>
<evidence type="ECO:0000259" key="3">
    <source>
        <dbReference type="Pfam" id="PF08338"/>
    </source>
</evidence>
<keyword evidence="5" id="KW-1185">Reference proteome</keyword>
<dbReference type="AlphaFoldDB" id="A0A512CYS1"/>
<evidence type="ECO:0000313" key="4">
    <source>
        <dbReference type="EMBL" id="GEO29359.1"/>
    </source>
</evidence>
<dbReference type="EMBL" id="BJYX01000004">
    <property type="protein sequence ID" value="GEO29359.1"/>
    <property type="molecule type" value="Genomic_DNA"/>
</dbReference>
<comment type="caution">
    <text evidence="4">The sequence shown here is derived from an EMBL/GenBank/DDBJ whole genome shotgun (WGS) entry which is preliminary data.</text>
</comment>
<dbReference type="Proteomes" id="UP000321534">
    <property type="component" value="Unassembled WGS sequence"/>
</dbReference>
<dbReference type="Pfam" id="PF08338">
    <property type="entry name" value="DUF1731"/>
    <property type="match status" value="1"/>
</dbReference>
<evidence type="ECO:0000313" key="5">
    <source>
        <dbReference type="Proteomes" id="UP000321534"/>
    </source>
</evidence>
<protein>
    <submittedName>
        <fullName evidence="4">Epimerase</fullName>
    </submittedName>
</protein>
<dbReference type="InterPro" id="IPR001509">
    <property type="entry name" value="Epimerase_deHydtase"/>
</dbReference>
<dbReference type="InterPro" id="IPR036291">
    <property type="entry name" value="NAD(P)-bd_dom_sf"/>
</dbReference>
<dbReference type="Gene3D" id="3.40.50.720">
    <property type="entry name" value="NAD(P)-binding Rossmann-like Domain"/>
    <property type="match status" value="1"/>
</dbReference>
<reference evidence="4 5" key="1">
    <citation type="submission" date="2019-07" db="EMBL/GenBank/DDBJ databases">
        <title>Whole genome shotgun sequence of Terrabacter aerolatus NBRC 106305.</title>
        <authorList>
            <person name="Hosoyama A."/>
            <person name="Uohara A."/>
            <person name="Ohji S."/>
            <person name="Ichikawa N."/>
        </authorList>
    </citation>
    <scope>NUCLEOTIDE SEQUENCE [LARGE SCALE GENOMIC DNA]</scope>
    <source>
        <strain evidence="4 5">NBRC 106305</strain>
    </source>
</reference>
<accession>A0A512CYS1</accession>
<feature type="domain" description="DUF1731" evidence="3">
    <location>
        <begin position="253"/>
        <end position="299"/>
    </location>
</feature>
<gene>
    <name evidence="4" type="ORF">TAE01_11690</name>
</gene>
<evidence type="ECO:0000259" key="2">
    <source>
        <dbReference type="Pfam" id="PF01370"/>
    </source>
</evidence>
<dbReference type="InterPro" id="IPR013549">
    <property type="entry name" value="DUF1731"/>
</dbReference>
<sequence>MTKRVAVTGSSGLIGGALRRALAERGDEVVRLVRHSPSAPDEVQWDPARGRLDPTALEGVDAVVNLAGVGIGDRRWNAEHKREVERSRTDATGTVAQALVAHHERTGESIRLVNASAVGYYGDRGEEHLTETSPPGQDFLAGVVVRWEGAAQPAVDAGLPVAFARTGLVMAHEGGAFEQVVLLGRLGLGGPMASGREWWPWITLVDEVGAILHLVDHPELTGPFNLTAPGSARQREIASAIGSALSRPAVVPAPHFALRVVIGEFADYVIASQRVEPQALLASGFTFEHPDLEGAVRWLVQR</sequence>
<dbReference type="RefSeq" id="WP_147064358.1">
    <property type="nucleotide sequence ID" value="NZ_BAAARO010000023.1"/>
</dbReference>
<organism evidence="4 5">
    <name type="scientific">Terrabacter aerolatus</name>
    <dbReference type="NCBI Taxonomy" id="422442"/>
    <lineage>
        <taxon>Bacteria</taxon>
        <taxon>Bacillati</taxon>
        <taxon>Actinomycetota</taxon>
        <taxon>Actinomycetes</taxon>
        <taxon>Micrococcales</taxon>
        <taxon>Intrasporangiaceae</taxon>
        <taxon>Terrabacter</taxon>
    </lineage>
</organism>